<reference evidence="5 6" key="1">
    <citation type="submission" date="2019-04" db="EMBL/GenBank/DDBJ databases">
        <title>Chromosome genome assembly for Takifugu flavidus.</title>
        <authorList>
            <person name="Xiao S."/>
        </authorList>
    </citation>
    <scope>NUCLEOTIDE SEQUENCE [LARGE SCALE GENOMIC DNA]</scope>
    <source>
        <strain evidence="5">HTHZ2018</strain>
        <tissue evidence="5">Muscle</tissue>
    </source>
</reference>
<evidence type="ECO:0000256" key="2">
    <source>
        <dbReference type="ARBA" id="ARBA00007875"/>
    </source>
</evidence>
<feature type="compositionally biased region" description="Basic and acidic residues" evidence="4">
    <location>
        <begin position="81"/>
        <end position="92"/>
    </location>
</feature>
<keyword evidence="6" id="KW-1185">Reference proteome</keyword>
<feature type="region of interest" description="Disordered" evidence="4">
    <location>
        <begin position="1"/>
        <end position="49"/>
    </location>
</feature>
<comment type="function">
    <text evidence="1">Plays a role in the regulatory network through which muscle cells coordinate their structural and functional states during growth, adaptation, and repair.</text>
</comment>
<dbReference type="PANTHER" id="PTHR17416">
    <property type="entry name" value="SMALL MUSCULAR PROTEIN"/>
    <property type="match status" value="1"/>
</dbReference>
<dbReference type="Proteomes" id="UP000324091">
    <property type="component" value="Chromosome 17"/>
</dbReference>
<feature type="region of interest" description="Disordered" evidence="4">
    <location>
        <begin position="68"/>
        <end position="125"/>
    </location>
</feature>
<accession>A0A5C6NT61</accession>
<dbReference type="GO" id="GO:0005927">
    <property type="term" value="C:muscle tendon junction"/>
    <property type="evidence" value="ECO:0007669"/>
    <property type="project" value="TreeGrafter"/>
</dbReference>
<sequence>MGCSLMGEEFPFTSNQSEEEETGQVAREDLRENRAATHSRRSVDLPVGIMSKPSSNVKALQANLNIPMGALRPGAGHPAKRREETVNTEEVKSSFIDNAQSPDQSDAAAHTPEEKKALPGAVKLPGPAVNLTELQNVKSELRWVTKD</sequence>
<dbReference type="InterPro" id="IPR029268">
    <property type="entry name" value="Chisel"/>
</dbReference>
<dbReference type="EMBL" id="RHFK02000009">
    <property type="protein sequence ID" value="TWW70712.1"/>
    <property type="molecule type" value="Genomic_DNA"/>
</dbReference>
<feature type="compositionally biased region" description="Basic and acidic residues" evidence="4">
    <location>
        <begin position="26"/>
        <end position="35"/>
    </location>
</feature>
<evidence type="ECO:0000313" key="6">
    <source>
        <dbReference type="Proteomes" id="UP000324091"/>
    </source>
</evidence>
<comment type="caution">
    <text evidence="5">The sequence shown here is derived from an EMBL/GenBank/DDBJ whole genome shotgun (WGS) entry which is preliminary data.</text>
</comment>
<protein>
    <recommendedName>
        <fullName evidence="3">Small muscular protein</fullName>
    </recommendedName>
</protein>
<comment type="similarity">
    <text evidence="2">Belongs to the SMPX family.</text>
</comment>
<evidence type="ECO:0000256" key="1">
    <source>
        <dbReference type="ARBA" id="ARBA00002671"/>
    </source>
</evidence>
<organism evidence="5 6">
    <name type="scientific">Takifugu flavidus</name>
    <name type="common">sansaifugu</name>
    <dbReference type="NCBI Taxonomy" id="433684"/>
    <lineage>
        <taxon>Eukaryota</taxon>
        <taxon>Metazoa</taxon>
        <taxon>Chordata</taxon>
        <taxon>Craniata</taxon>
        <taxon>Vertebrata</taxon>
        <taxon>Euteleostomi</taxon>
        <taxon>Actinopterygii</taxon>
        <taxon>Neopterygii</taxon>
        <taxon>Teleostei</taxon>
        <taxon>Neoteleostei</taxon>
        <taxon>Acanthomorphata</taxon>
        <taxon>Eupercaria</taxon>
        <taxon>Tetraodontiformes</taxon>
        <taxon>Tetradontoidea</taxon>
        <taxon>Tetraodontidae</taxon>
        <taxon>Takifugu</taxon>
    </lineage>
</organism>
<dbReference type="AlphaFoldDB" id="A0A5C6NT61"/>
<dbReference type="GO" id="GO:0031430">
    <property type="term" value="C:M band"/>
    <property type="evidence" value="ECO:0007669"/>
    <property type="project" value="TreeGrafter"/>
</dbReference>
<evidence type="ECO:0000256" key="3">
    <source>
        <dbReference type="ARBA" id="ARBA00019350"/>
    </source>
</evidence>
<dbReference type="GO" id="GO:0043034">
    <property type="term" value="C:costamere"/>
    <property type="evidence" value="ECO:0007669"/>
    <property type="project" value="TreeGrafter"/>
</dbReference>
<gene>
    <name evidence="5" type="ORF">D4764_17G0001950</name>
</gene>
<evidence type="ECO:0000256" key="4">
    <source>
        <dbReference type="SAM" id="MobiDB-lite"/>
    </source>
</evidence>
<proteinExistence type="inferred from homology"/>
<feature type="compositionally biased region" description="Polar residues" evidence="4">
    <location>
        <begin position="95"/>
        <end position="104"/>
    </location>
</feature>
<evidence type="ECO:0000313" key="5">
    <source>
        <dbReference type="EMBL" id="TWW70712.1"/>
    </source>
</evidence>
<dbReference type="Pfam" id="PF15355">
    <property type="entry name" value="Chisel"/>
    <property type="match status" value="1"/>
</dbReference>
<name>A0A5C6NT61_9TELE</name>
<dbReference type="PANTHER" id="PTHR17416:SF0">
    <property type="entry name" value="SMALL MUSCULAR PROTEIN"/>
    <property type="match status" value="1"/>
</dbReference>